<dbReference type="SUPFAM" id="SSF82185">
    <property type="entry name" value="Histone H3 K4-specific methyltransferase SET7/9 N-terminal domain"/>
    <property type="match status" value="1"/>
</dbReference>
<dbReference type="STRING" id="869213.GCA_000517085_02149"/>
<accession>W7Y501</accession>
<dbReference type="Proteomes" id="UP000019402">
    <property type="component" value="Unassembled WGS sequence"/>
</dbReference>
<name>W7Y501_9BACT</name>
<keyword evidence="2" id="KW-1185">Reference proteome</keyword>
<gene>
    <name evidence="1" type="ORF">JCM21142_134787</name>
</gene>
<dbReference type="Gene3D" id="3.90.930.1">
    <property type="match status" value="1"/>
</dbReference>
<sequence length="82" mass="9401">MNYTNGLLDGEYCVFNDRGDTLGISLFKQGTGNYVDFYSTSGVLKEKGQLVNGKKEGRWYFYDEEGELIRSAIYKNDYCITQ</sequence>
<dbReference type="AlphaFoldDB" id="W7Y501"/>
<evidence type="ECO:0000313" key="2">
    <source>
        <dbReference type="Proteomes" id="UP000019402"/>
    </source>
</evidence>
<proteinExistence type="predicted"/>
<evidence type="ECO:0000313" key="1">
    <source>
        <dbReference type="EMBL" id="GAF06020.1"/>
    </source>
</evidence>
<organism evidence="1 2">
    <name type="scientific">Saccharicrinis fermentans DSM 9555 = JCM 21142</name>
    <dbReference type="NCBI Taxonomy" id="869213"/>
    <lineage>
        <taxon>Bacteria</taxon>
        <taxon>Pseudomonadati</taxon>
        <taxon>Bacteroidota</taxon>
        <taxon>Bacteroidia</taxon>
        <taxon>Marinilabiliales</taxon>
        <taxon>Marinilabiliaceae</taxon>
        <taxon>Saccharicrinis</taxon>
    </lineage>
</organism>
<evidence type="ECO:0008006" key="3">
    <source>
        <dbReference type="Google" id="ProtNLM"/>
    </source>
</evidence>
<protein>
    <recommendedName>
        <fullName evidence="3">MORN repeat variant</fullName>
    </recommendedName>
</protein>
<comment type="caution">
    <text evidence="1">The sequence shown here is derived from an EMBL/GenBank/DDBJ whole genome shotgun (WGS) entry which is preliminary data.</text>
</comment>
<reference evidence="1 2" key="1">
    <citation type="journal article" date="2014" name="Genome Announc.">
        <title>Draft Genome Sequence of Cytophaga fermentans JCM 21142T, a Facultative Anaerobe Isolated from Marine Mud.</title>
        <authorList>
            <person name="Starns D."/>
            <person name="Oshima K."/>
            <person name="Suda W."/>
            <person name="Iino T."/>
            <person name="Yuki M."/>
            <person name="Inoue J."/>
            <person name="Kitamura K."/>
            <person name="Iida T."/>
            <person name="Darby A."/>
            <person name="Hattori M."/>
            <person name="Ohkuma M."/>
        </authorList>
    </citation>
    <scope>NUCLEOTIDE SEQUENCE [LARGE SCALE GENOMIC DNA]</scope>
    <source>
        <strain evidence="1 2">JCM 21142</strain>
    </source>
</reference>
<dbReference type="EMBL" id="BAMD01000225">
    <property type="protein sequence ID" value="GAF06020.1"/>
    <property type="molecule type" value="Genomic_DNA"/>
</dbReference>